<name>A0A0D2JAR6_9EURO</name>
<reference evidence="4 5" key="1">
    <citation type="submission" date="2015-01" db="EMBL/GenBank/DDBJ databases">
        <title>The Genome Sequence of Rhinocladiella mackenzie CBS 650.93.</title>
        <authorList>
            <consortium name="The Broad Institute Genomics Platform"/>
            <person name="Cuomo C."/>
            <person name="de Hoog S."/>
            <person name="Gorbushina A."/>
            <person name="Stielow B."/>
            <person name="Teixiera M."/>
            <person name="Abouelleil A."/>
            <person name="Chapman S.B."/>
            <person name="Priest M."/>
            <person name="Young S.K."/>
            <person name="Wortman J."/>
            <person name="Nusbaum C."/>
            <person name="Birren B."/>
        </authorList>
    </citation>
    <scope>NUCLEOTIDE SEQUENCE [LARGE SCALE GENOMIC DNA]</scope>
    <source>
        <strain evidence="4 5">CBS 650.93</strain>
    </source>
</reference>
<evidence type="ECO:0000256" key="1">
    <source>
        <dbReference type="ARBA" id="ARBA00006328"/>
    </source>
</evidence>
<dbReference type="InterPro" id="IPR051164">
    <property type="entry name" value="NmrA-like_oxidored"/>
</dbReference>
<evidence type="ECO:0000256" key="2">
    <source>
        <dbReference type="ARBA" id="ARBA00022857"/>
    </source>
</evidence>
<sequence>MSSRHHTSYIFVIGGTGAQGIPIIRGLVKDKKYKCRVMTRDVNSQRAKDLVALGNVELMEGTFASEPDLRRGFRGCDGAFVNIDGFNCGEKTEIYWAIRAYELALEEGIKFYVYGNLDYVYKKSGYDPKFRTGHYDGKGRIGEWVLAQNQVNSPRMGAAVFTTGPYIEMSISKHTIFTPKVENGIVTWRVPVGDGGVVHVSLDDCEHYGRWLFDHPERSNGMDLEVAIDHIHYADLAKAFEKVTGHPARYIDTDLDTYWKTGNVARAANTGGGYNSDPKDPAFMTFRQNFTGFFNMWKYSGGNQGVIRRNYQLLDEIHPTRIRSAEEFFRREDVKGRAAGLGSLWDRVQDKNLRPILKTGEDGRKGKL</sequence>
<dbReference type="OrthoDB" id="300709at2759"/>
<dbReference type="GO" id="GO:0005634">
    <property type="term" value="C:nucleus"/>
    <property type="evidence" value="ECO:0007669"/>
    <property type="project" value="TreeGrafter"/>
</dbReference>
<dbReference type="STRING" id="1442369.A0A0D2JAR6"/>
<dbReference type="PANTHER" id="PTHR42748:SF14">
    <property type="entry name" value="SNOAL-LIKE DOMAIN-CONTAINING PROTEIN"/>
    <property type="match status" value="1"/>
</dbReference>
<proteinExistence type="inferred from homology"/>
<evidence type="ECO:0000259" key="3">
    <source>
        <dbReference type="Pfam" id="PF05368"/>
    </source>
</evidence>
<comment type="similarity">
    <text evidence="1">Belongs to the NmrA-type oxidoreductase family.</text>
</comment>
<dbReference type="VEuPathDB" id="FungiDB:Z518_04180"/>
<dbReference type="GeneID" id="25292251"/>
<dbReference type="Gene3D" id="3.90.25.10">
    <property type="entry name" value="UDP-galactose 4-epimerase, domain 1"/>
    <property type="match status" value="1"/>
</dbReference>
<dbReference type="InterPro" id="IPR036291">
    <property type="entry name" value="NAD(P)-bd_dom_sf"/>
</dbReference>
<keyword evidence="2" id="KW-0521">NADP</keyword>
<dbReference type="Proteomes" id="UP000053617">
    <property type="component" value="Unassembled WGS sequence"/>
</dbReference>
<organism evidence="4 5">
    <name type="scientific">Rhinocladiella mackenziei CBS 650.93</name>
    <dbReference type="NCBI Taxonomy" id="1442369"/>
    <lineage>
        <taxon>Eukaryota</taxon>
        <taxon>Fungi</taxon>
        <taxon>Dikarya</taxon>
        <taxon>Ascomycota</taxon>
        <taxon>Pezizomycotina</taxon>
        <taxon>Eurotiomycetes</taxon>
        <taxon>Chaetothyriomycetidae</taxon>
        <taxon>Chaetothyriales</taxon>
        <taxon>Herpotrichiellaceae</taxon>
        <taxon>Rhinocladiella</taxon>
    </lineage>
</organism>
<evidence type="ECO:0000313" key="4">
    <source>
        <dbReference type="EMBL" id="KIX06205.1"/>
    </source>
</evidence>
<feature type="domain" description="NmrA-like" evidence="3">
    <location>
        <begin position="7"/>
        <end position="254"/>
    </location>
</feature>
<keyword evidence="5" id="KW-1185">Reference proteome</keyword>
<dbReference type="AlphaFoldDB" id="A0A0D2JAR6"/>
<dbReference type="HOGENOM" id="CLU_007383_8_0_1"/>
<dbReference type="PANTHER" id="PTHR42748">
    <property type="entry name" value="NITROGEN METABOLITE REPRESSION PROTEIN NMRA FAMILY MEMBER"/>
    <property type="match status" value="1"/>
</dbReference>
<dbReference type="Pfam" id="PF05368">
    <property type="entry name" value="NmrA"/>
    <property type="match status" value="1"/>
</dbReference>
<dbReference type="RefSeq" id="XP_013273341.1">
    <property type="nucleotide sequence ID" value="XM_013417887.1"/>
</dbReference>
<protein>
    <recommendedName>
        <fullName evidence="3">NmrA-like domain-containing protein</fullName>
    </recommendedName>
</protein>
<dbReference type="EMBL" id="KN847477">
    <property type="protein sequence ID" value="KIX06205.1"/>
    <property type="molecule type" value="Genomic_DNA"/>
</dbReference>
<dbReference type="SUPFAM" id="SSF51735">
    <property type="entry name" value="NAD(P)-binding Rossmann-fold domains"/>
    <property type="match status" value="1"/>
</dbReference>
<dbReference type="InterPro" id="IPR008030">
    <property type="entry name" value="NmrA-like"/>
</dbReference>
<evidence type="ECO:0000313" key="5">
    <source>
        <dbReference type="Proteomes" id="UP000053617"/>
    </source>
</evidence>
<accession>A0A0D2JAR6</accession>
<dbReference type="Gene3D" id="3.40.50.720">
    <property type="entry name" value="NAD(P)-binding Rossmann-like Domain"/>
    <property type="match status" value="1"/>
</dbReference>
<gene>
    <name evidence="4" type="ORF">Z518_04180</name>
</gene>